<accession>A0AAU9K2V3</accession>
<protein>
    <submittedName>
        <fullName evidence="1">Uncharacterized protein</fullName>
    </submittedName>
</protein>
<comment type="caution">
    <text evidence="1">The sequence shown here is derived from an EMBL/GenBank/DDBJ whole genome shotgun (WGS) entry which is preliminary data.</text>
</comment>
<dbReference type="EMBL" id="CAJZBQ010000054">
    <property type="protein sequence ID" value="CAG9332555.1"/>
    <property type="molecule type" value="Genomic_DNA"/>
</dbReference>
<name>A0AAU9K2V3_9CILI</name>
<reference evidence="1" key="1">
    <citation type="submission" date="2021-09" db="EMBL/GenBank/DDBJ databases">
        <authorList>
            <consortium name="AG Swart"/>
            <person name="Singh M."/>
            <person name="Singh A."/>
            <person name="Seah K."/>
            <person name="Emmerich C."/>
        </authorList>
    </citation>
    <scope>NUCLEOTIDE SEQUENCE</scope>
    <source>
        <strain evidence="1">ATCC30299</strain>
    </source>
</reference>
<keyword evidence="2" id="KW-1185">Reference proteome</keyword>
<proteinExistence type="predicted"/>
<evidence type="ECO:0000313" key="2">
    <source>
        <dbReference type="Proteomes" id="UP001162131"/>
    </source>
</evidence>
<sequence length="259" mass="30019">MSIANDREVTKDKQIRRPRTEMIKNIDLAKNSKQMYTMPSPAYHKSLSHGLPSNRSSVHVPSSDEIRQITEGFVSSKKRSTETNFYSTFSTTSFSDSQRTYKLPRLVLVKALKGVNTGANWFDENEELNLRDGKGSTRFSAKPNTTGESWNKIFPTREVPFQKVPKTHSERFSLINPKEDLELANYVVNCKNAFKTEWSKHRELKDRKFFPELHPEFIGFSKEHGIKRDRIVIFREEMLKVQNMMKEAWTKKKGPGAKV</sequence>
<dbReference type="AlphaFoldDB" id="A0AAU9K2V3"/>
<dbReference type="Proteomes" id="UP001162131">
    <property type="component" value="Unassembled WGS sequence"/>
</dbReference>
<organism evidence="1 2">
    <name type="scientific">Blepharisma stoltei</name>
    <dbReference type="NCBI Taxonomy" id="1481888"/>
    <lineage>
        <taxon>Eukaryota</taxon>
        <taxon>Sar</taxon>
        <taxon>Alveolata</taxon>
        <taxon>Ciliophora</taxon>
        <taxon>Postciliodesmatophora</taxon>
        <taxon>Heterotrichea</taxon>
        <taxon>Heterotrichida</taxon>
        <taxon>Blepharismidae</taxon>
        <taxon>Blepharisma</taxon>
    </lineage>
</organism>
<evidence type="ECO:0000313" key="1">
    <source>
        <dbReference type="EMBL" id="CAG9332555.1"/>
    </source>
</evidence>
<gene>
    <name evidence="1" type="ORF">BSTOLATCC_MIC56000</name>
</gene>